<dbReference type="Pfam" id="PF21138">
    <property type="entry name" value="SMUBP-2_HCS1_1B"/>
    <property type="match status" value="1"/>
</dbReference>
<dbReference type="Proteomes" id="UP000233556">
    <property type="component" value="Unassembled WGS sequence"/>
</dbReference>
<sequence length="102" mass="11212">MLVPPSALGHTWLLVSPKELLFTTFAPLHTLFKLVFAGDIVGLYDSAGQGDPLSTGVVTRVTSKAVTVAFEESRDGMLSLDRESSYRLLKLANDVTYNRLKR</sequence>
<dbReference type="AlphaFoldDB" id="A0A2I0TDH5"/>
<dbReference type="GO" id="GO:0003723">
    <property type="term" value="F:RNA binding"/>
    <property type="evidence" value="ECO:0007669"/>
    <property type="project" value="InterPro"/>
</dbReference>
<reference evidence="3" key="1">
    <citation type="submission" date="2017-11" db="EMBL/GenBank/DDBJ databases">
        <authorList>
            <person name="Lima N.C."/>
            <person name="Parody-Merino A.M."/>
            <person name="Battley P.F."/>
            <person name="Fidler A.E."/>
            <person name="Prosdocimi F."/>
        </authorList>
    </citation>
    <scope>NUCLEOTIDE SEQUENCE [LARGE SCALE GENOMIC DNA]</scope>
</reference>
<keyword evidence="3" id="KW-1185">Reference proteome</keyword>
<name>A0A2I0TDH5_LIMLA</name>
<dbReference type="InterPro" id="IPR048761">
    <property type="entry name" value="SMUBP-2_HCS1_1B"/>
</dbReference>
<dbReference type="Gene3D" id="2.40.30.270">
    <property type="match status" value="1"/>
</dbReference>
<gene>
    <name evidence="2" type="ORF">llap_17862</name>
</gene>
<evidence type="ECO:0000313" key="2">
    <source>
        <dbReference type="EMBL" id="PKU31835.1"/>
    </source>
</evidence>
<accession>A0A2I0TDH5</accession>
<organism evidence="2 3">
    <name type="scientific">Limosa lapponica baueri</name>
    <dbReference type="NCBI Taxonomy" id="1758121"/>
    <lineage>
        <taxon>Eukaryota</taxon>
        <taxon>Metazoa</taxon>
        <taxon>Chordata</taxon>
        <taxon>Craniata</taxon>
        <taxon>Vertebrata</taxon>
        <taxon>Euteleostomi</taxon>
        <taxon>Archelosauria</taxon>
        <taxon>Archosauria</taxon>
        <taxon>Dinosauria</taxon>
        <taxon>Saurischia</taxon>
        <taxon>Theropoda</taxon>
        <taxon>Coelurosauria</taxon>
        <taxon>Aves</taxon>
        <taxon>Neognathae</taxon>
        <taxon>Neoaves</taxon>
        <taxon>Charadriiformes</taxon>
        <taxon>Scolopacidae</taxon>
        <taxon>Limosa</taxon>
    </lineage>
</organism>
<evidence type="ECO:0000259" key="1">
    <source>
        <dbReference type="Pfam" id="PF21138"/>
    </source>
</evidence>
<proteinExistence type="predicted"/>
<protein>
    <recommendedName>
        <fullName evidence="1">Helicase SMUBP-2/HCS1 1B domain-containing protein</fullName>
    </recommendedName>
</protein>
<dbReference type="OrthoDB" id="6513042at2759"/>
<reference evidence="3" key="2">
    <citation type="submission" date="2017-12" db="EMBL/GenBank/DDBJ databases">
        <title>Genome sequence of the Bar-tailed Godwit (Limosa lapponica baueri).</title>
        <authorList>
            <person name="Lima N.C.B."/>
            <person name="Parody-Merino A.M."/>
            <person name="Battley P.F."/>
            <person name="Fidler A.E."/>
            <person name="Prosdocimi F."/>
        </authorList>
    </citation>
    <scope>NUCLEOTIDE SEQUENCE [LARGE SCALE GENOMIC DNA]</scope>
</reference>
<evidence type="ECO:0000313" key="3">
    <source>
        <dbReference type="Proteomes" id="UP000233556"/>
    </source>
</evidence>
<dbReference type="EMBL" id="KZ512205">
    <property type="protein sequence ID" value="PKU31835.1"/>
    <property type="molecule type" value="Genomic_DNA"/>
</dbReference>
<feature type="domain" description="Helicase SMUBP-2/HCS1 1B" evidence="1">
    <location>
        <begin position="36"/>
        <end position="91"/>
    </location>
</feature>